<gene>
    <name evidence="2" type="ORF">BAE44_0005133</name>
</gene>
<keyword evidence="3" id="KW-1185">Reference proteome</keyword>
<evidence type="ECO:0000259" key="1">
    <source>
        <dbReference type="PROSITE" id="PS50181"/>
    </source>
</evidence>
<sequence>METTTEVAALPHDALAHVFRCLPARSVADARSVCKAWRAIVDARALLLRHRELLPHYVHGVFVNYIDHCRPHLFARPFPASCEIDSMLGFLPTDEHWDWWSVLDHCRGLVLCDIERGGQLCVCNPATRRWTLVPSQRARWRDYTSAYLTFDPAISLTHYEILLIPTDPEKPQPALEVRLHGVDDERFCLDAWLQFLSSDVAEEEEGFRQQQLHSADEDMELNHVDDRCRLTEWPPTPWTLDVFSSSSGRWEQRTFVRQGEPVATVQDMRLDQPKPTWRGPRQRYAAYWQGALYVHCRGDIKKNTSAKPYLGISEKGVYYGIVQECQLGNGRQMDAPWIVHDVDDTDNASEALVKERFEWDSDSDDIFTIEAGSTEEYYGAGFDILGFHPYKEVVFLADHFRVVAYHLNTSKVQYLGNSRPKSYYHNYTNDIYESFVYTPCMIGELNKGSTMKEN</sequence>
<name>A0A1E5W9D7_9POAL</name>
<dbReference type="PANTHER" id="PTHR34591:SF21">
    <property type="entry name" value="F-BOX DOMAIN CONTAINING PROTEIN, EXPRESSED"/>
    <property type="match status" value="1"/>
</dbReference>
<organism evidence="2 3">
    <name type="scientific">Dichanthelium oligosanthes</name>
    <dbReference type="NCBI Taxonomy" id="888268"/>
    <lineage>
        <taxon>Eukaryota</taxon>
        <taxon>Viridiplantae</taxon>
        <taxon>Streptophyta</taxon>
        <taxon>Embryophyta</taxon>
        <taxon>Tracheophyta</taxon>
        <taxon>Spermatophyta</taxon>
        <taxon>Magnoliopsida</taxon>
        <taxon>Liliopsida</taxon>
        <taxon>Poales</taxon>
        <taxon>Poaceae</taxon>
        <taxon>PACMAD clade</taxon>
        <taxon>Panicoideae</taxon>
        <taxon>Panicodae</taxon>
        <taxon>Paniceae</taxon>
        <taxon>Dichantheliinae</taxon>
        <taxon>Dichanthelium</taxon>
    </lineage>
</organism>
<dbReference type="SMART" id="SM00256">
    <property type="entry name" value="FBOX"/>
    <property type="match status" value="1"/>
</dbReference>
<feature type="domain" description="F-box" evidence="1">
    <location>
        <begin position="4"/>
        <end position="51"/>
    </location>
</feature>
<proteinExistence type="predicted"/>
<dbReference type="Pfam" id="PF12937">
    <property type="entry name" value="F-box-like"/>
    <property type="match status" value="1"/>
</dbReference>
<accession>A0A1E5W9D7</accession>
<reference evidence="2 3" key="1">
    <citation type="submission" date="2016-09" db="EMBL/GenBank/DDBJ databases">
        <title>The draft genome of Dichanthelium oligosanthes: A C3 panicoid grass species.</title>
        <authorList>
            <person name="Studer A.J."/>
            <person name="Schnable J.C."/>
            <person name="Brutnell T.P."/>
        </authorList>
    </citation>
    <scope>NUCLEOTIDE SEQUENCE [LARGE SCALE GENOMIC DNA]</scope>
    <source>
        <strain evidence="3">cv. Kellogg 1175</strain>
        <tissue evidence="2">Leaf</tissue>
    </source>
</reference>
<evidence type="ECO:0000313" key="2">
    <source>
        <dbReference type="EMBL" id="OEL33848.1"/>
    </source>
</evidence>
<dbReference type="Gene3D" id="1.20.1280.50">
    <property type="match status" value="1"/>
</dbReference>
<dbReference type="AlphaFoldDB" id="A0A1E5W9D7"/>
<evidence type="ECO:0000313" key="3">
    <source>
        <dbReference type="Proteomes" id="UP000095767"/>
    </source>
</evidence>
<dbReference type="PANTHER" id="PTHR34591">
    <property type="entry name" value="OS03G0653100 PROTEIN-RELATED"/>
    <property type="match status" value="1"/>
</dbReference>
<dbReference type="SUPFAM" id="SSF81383">
    <property type="entry name" value="F-box domain"/>
    <property type="match status" value="1"/>
</dbReference>
<dbReference type="EMBL" id="LWDX02017337">
    <property type="protein sequence ID" value="OEL33848.1"/>
    <property type="molecule type" value="Genomic_DNA"/>
</dbReference>
<dbReference type="CDD" id="cd09917">
    <property type="entry name" value="F-box_SF"/>
    <property type="match status" value="1"/>
</dbReference>
<dbReference type="InterPro" id="IPR036047">
    <property type="entry name" value="F-box-like_dom_sf"/>
</dbReference>
<dbReference type="OrthoDB" id="641320at2759"/>
<dbReference type="Proteomes" id="UP000095767">
    <property type="component" value="Unassembled WGS sequence"/>
</dbReference>
<protein>
    <recommendedName>
        <fullName evidence="1">F-box domain-containing protein</fullName>
    </recommendedName>
</protein>
<comment type="caution">
    <text evidence="2">The sequence shown here is derived from an EMBL/GenBank/DDBJ whole genome shotgun (WGS) entry which is preliminary data.</text>
</comment>
<dbReference type="InterPro" id="IPR001810">
    <property type="entry name" value="F-box_dom"/>
</dbReference>
<dbReference type="PROSITE" id="PS50181">
    <property type="entry name" value="FBOX"/>
    <property type="match status" value="1"/>
</dbReference>